<protein>
    <recommendedName>
        <fullName evidence="1">WW domain-containing protein</fullName>
    </recommendedName>
</protein>
<evidence type="ECO:0000259" key="1">
    <source>
        <dbReference type="PROSITE" id="PS50020"/>
    </source>
</evidence>
<dbReference type="SMART" id="SM00456">
    <property type="entry name" value="WW"/>
    <property type="match status" value="1"/>
</dbReference>
<dbReference type="Gene3D" id="3.90.70.10">
    <property type="entry name" value="Cysteine proteinases"/>
    <property type="match status" value="1"/>
</dbReference>
<accession>A0A6C0IZG0</accession>
<dbReference type="Gene3D" id="2.20.70.10">
    <property type="match status" value="1"/>
</dbReference>
<feature type="domain" description="WW" evidence="1">
    <location>
        <begin position="39"/>
        <end position="73"/>
    </location>
</feature>
<dbReference type="EMBL" id="MN740295">
    <property type="protein sequence ID" value="QHT98728.1"/>
    <property type="molecule type" value="Genomic_DNA"/>
</dbReference>
<reference evidence="2" key="1">
    <citation type="journal article" date="2020" name="Nature">
        <title>Giant virus diversity and host interactions through global metagenomics.</title>
        <authorList>
            <person name="Schulz F."/>
            <person name="Roux S."/>
            <person name="Paez-Espino D."/>
            <person name="Jungbluth S."/>
            <person name="Walsh D.A."/>
            <person name="Denef V.J."/>
            <person name="McMahon K.D."/>
            <person name="Konstantinidis K.T."/>
            <person name="Eloe-Fadrosh E.A."/>
            <person name="Kyrpides N.C."/>
            <person name="Woyke T."/>
        </authorList>
    </citation>
    <scope>NUCLEOTIDE SEQUENCE</scope>
    <source>
        <strain evidence="2">GVMAG-M-3300025676-16</strain>
    </source>
</reference>
<evidence type="ECO:0000313" key="2">
    <source>
        <dbReference type="EMBL" id="QHT98728.1"/>
    </source>
</evidence>
<dbReference type="GO" id="GO:0004843">
    <property type="term" value="F:cysteine-type deubiquitinase activity"/>
    <property type="evidence" value="ECO:0007669"/>
    <property type="project" value="InterPro"/>
</dbReference>
<name>A0A6C0IZG0_9ZZZZ</name>
<organism evidence="2">
    <name type="scientific">viral metagenome</name>
    <dbReference type="NCBI Taxonomy" id="1070528"/>
    <lineage>
        <taxon>unclassified sequences</taxon>
        <taxon>metagenomes</taxon>
        <taxon>organismal metagenomes</taxon>
    </lineage>
</organism>
<dbReference type="Pfam" id="PF00443">
    <property type="entry name" value="UCH"/>
    <property type="match status" value="1"/>
</dbReference>
<proteinExistence type="predicted"/>
<dbReference type="PROSITE" id="PS50020">
    <property type="entry name" value="WW_DOMAIN_2"/>
    <property type="match status" value="1"/>
</dbReference>
<dbReference type="InterPro" id="IPR038765">
    <property type="entry name" value="Papain-like_cys_pep_sf"/>
</dbReference>
<dbReference type="InterPro" id="IPR001394">
    <property type="entry name" value="Peptidase_C19_UCH"/>
</dbReference>
<dbReference type="SUPFAM" id="SSF54001">
    <property type="entry name" value="Cysteine proteinases"/>
    <property type="match status" value="1"/>
</dbReference>
<dbReference type="AlphaFoldDB" id="A0A6C0IZG0"/>
<dbReference type="GO" id="GO:0016579">
    <property type="term" value="P:protein deubiquitination"/>
    <property type="evidence" value="ECO:0007669"/>
    <property type="project" value="InterPro"/>
</dbReference>
<sequence>MPIIKTLPNGWDIVNYDNEEYFKDTIHNLLYKNKPTVDLRLPKDWIKLESFTKNHPYYFNIKTKQSVWYLPKDTCHIKGLIWVGQSCYMDSTLVSLFSNPTTVTNYLLHETVTQLDGEPRCGTNHQDDIKIRQLVQKELLRISNMIQGNVQKPEYCTDLRKILASCPHFENFHLPKMADAGEFLAYIFGLFNLPKASTVTISYGTDNITDQYPPVEDLVESHRTVDKAASLIIWIHNQSLLEGDRLRTSEFLVTKEDTFPYLLEGDNKFKMTNKSNQVIRTFPRRISYMEYIHAPMLIININRIEGSVGSVGYIDKEVLIDQYISLSDGNQFKVSAIVLYRPGHYVCSLLCDNEWFYYNDTQYNEQGLAHLGSFDNMILTTDALTTATQIFYIPI</sequence>
<dbReference type="InterPro" id="IPR036020">
    <property type="entry name" value="WW_dom_sf"/>
</dbReference>
<dbReference type="InterPro" id="IPR001202">
    <property type="entry name" value="WW_dom"/>
</dbReference>
<dbReference type="SUPFAM" id="SSF51045">
    <property type="entry name" value="WW domain"/>
    <property type="match status" value="1"/>
</dbReference>